<dbReference type="SUPFAM" id="SSF51419">
    <property type="entry name" value="PLP-binding barrel"/>
    <property type="match status" value="1"/>
</dbReference>
<evidence type="ECO:0000313" key="7">
    <source>
        <dbReference type="Proteomes" id="UP000199516"/>
    </source>
</evidence>
<dbReference type="InterPro" id="IPR029066">
    <property type="entry name" value="PLP-binding_barrel"/>
</dbReference>
<dbReference type="Pfam" id="PF01168">
    <property type="entry name" value="Ala_racemase_N"/>
    <property type="match status" value="1"/>
</dbReference>
<dbReference type="RefSeq" id="WP_245757789.1">
    <property type="nucleotide sequence ID" value="NZ_FONT01000001.1"/>
</dbReference>
<dbReference type="HAMAP" id="MF_02087">
    <property type="entry name" value="PLP_homeostasis"/>
    <property type="match status" value="1"/>
</dbReference>
<name>A0A1I2ACW0_9BACI</name>
<evidence type="ECO:0000256" key="1">
    <source>
        <dbReference type="ARBA" id="ARBA00022898"/>
    </source>
</evidence>
<comment type="cofactor">
    <cofactor evidence="3">
        <name>pyridoxal 5'-phosphate</name>
        <dbReference type="ChEBI" id="CHEBI:597326"/>
    </cofactor>
</comment>
<dbReference type="STRING" id="930128.SAMN05192532_101742"/>
<dbReference type="EMBL" id="FONT01000001">
    <property type="protein sequence ID" value="SFE40670.1"/>
    <property type="molecule type" value="Genomic_DNA"/>
</dbReference>
<reference evidence="6 7" key="1">
    <citation type="submission" date="2016-10" db="EMBL/GenBank/DDBJ databases">
        <authorList>
            <person name="de Groot N.N."/>
        </authorList>
    </citation>
    <scope>NUCLEOTIDE SEQUENCE [LARGE SCALE GENOMIC DNA]</scope>
    <source>
        <strain evidence="6 7">DSM 23995</strain>
    </source>
</reference>
<proteinExistence type="inferred from homology"/>
<sequence length="226" mass="25301">MTIAENLADIQETIKTACDKSGRKHEDVKIVAVTKYVSVDTAKAAVAAGIHHIGENRLEGAVKKWEALNGQATFHFIGTLQSRKVKEIIDKYDYFHSLDRKSLAKEFQKRCPEQKKVRCFVQVNVSGEESKAGLSPDGTIDFIQSLEQYPSIEVVGLMTMAPYEEDPEATRPVFRRLRELRDRVIDLNLKHAPCRELSMGMSNDFHIAVEEGATIVRIGSLLVGKS</sequence>
<evidence type="ECO:0000256" key="2">
    <source>
        <dbReference type="HAMAP-Rule" id="MF_02087"/>
    </source>
</evidence>
<dbReference type="CDD" id="cd00635">
    <property type="entry name" value="PLPDE_III_YBL036c_like"/>
    <property type="match status" value="1"/>
</dbReference>
<comment type="function">
    <text evidence="2">Pyridoxal 5'-phosphate (PLP)-binding protein, which is involved in PLP homeostasis.</text>
</comment>
<dbReference type="GO" id="GO:0030170">
    <property type="term" value="F:pyridoxal phosphate binding"/>
    <property type="evidence" value="ECO:0007669"/>
    <property type="project" value="UniProtKB-UniRule"/>
</dbReference>
<evidence type="ECO:0000256" key="3">
    <source>
        <dbReference type="PIRSR" id="PIRSR004848-1"/>
    </source>
</evidence>
<dbReference type="PIRSF" id="PIRSF004848">
    <property type="entry name" value="YBL036c_PLPDEIII"/>
    <property type="match status" value="1"/>
</dbReference>
<evidence type="ECO:0000259" key="5">
    <source>
        <dbReference type="Pfam" id="PF01168"/>
    </source>
</evidence>
<keyword evidence="7" id="KW-1185">Reference proteome</keyword>
<evidence type="ECO:0000313" key="6">
    <source>
        <dbReference type="EMBL" id="SFE40670.1"/>
    </source>
</evidence>
<dbReference type="FunFam" id="3.20.20.10:FF:000011">
    <property type="entry name" value="Pyridoxal phosphate homeostasis protein"/>
    <property type="match status" value="1"/>
</dbReference>
<dbReference type="InterPro" id="IPR011078">
    <property type="entry name" value="PyrdxlP_homeostasis"/>
</dbReference>
<keyword evidence="1 2" id="KW-0663">Pyridoxal phosphate</keyword>
<dbReference type="NCBIfam" id="TIGR00044">
    <property type="entry name" value="YggS family pyridoxal phosphate-dependent enzyme"/>
    <property type="match status" value="1"/>
</dbReference>
<feature type="domain" description="Alanine racemase N-terminal" evidence="5">
    <location>
        <begin position="7"/>
        <end position="225"/>
    </location>
</feature>
<dbReference type="AlphaFoldDB" id="A0A1I2ACW0"/>
<dbReference type="PANTHER" id="PTHR10146:SF14">
    <property type="entry name" value="PYRIDOXAL PHOSPHATE HOMEOSTASIS PROTEIN"/>
    <property type="match status" value="1"/>
</dbReference>
<comment type="similarity">
    <text evidence="2 4">Belongs to the pyridoxal phosphate-binding protein YggS/PROSC family.</text>
</comment>
<dbReference type="InterPro" id="IPR001608">
    <property type="entry name" value="Ala_racemase_N"/>
</dbReference>
<dbReference type="Proteomes" id="UP000199516">
    <property type="component" value="Unassembled WGS sequence"/>
</dbReference>
<accession>A0A1I2ACW0</accession>
<evidence type="ECO:0000256" key="4">
    <source>
        <dbReference type="RuleBase" id="RU004514"/>
    </source>
</evidence>
<organism evidence="6 7">
    <name type="scientific">Alteribacillus iranensis</name>
    <dbReference type="NCBI Taxonomy" id="930128"/>
    <lineage>
        <taxon>Bacteria</taxon>
        <taxon>Bacillati</taxon>
        <taxon>Bacillota</taxon>
        <taxon>Bacilli</taxon>
        <taxon>Bacillales</taxon>
        <taxon>Bacillaceae</taxon>
        <taxon>Alteribacillus</taxon>
    </lineage>
</organism>
<dbReference type="PANTHER" id="PTHR10146">
    <property type="entry name" value="PROLINE SYNTHETASE CO-TRANSCRIBED BACTERIAL HOMOLOG PROTEIN"/>
    <property type="match status" value="1"/>
</dbReference>
<feature type="modified residue" description="N6-(pyridoxal phosphate)lysine" evidence="2 3">
    <location>
        <position position="35"/>
    </location>
</feature>
<dbReference type="Gene3D" id="3.20.20.10">
    <property type="entry name" value="Alanine racemase"/>
    <property type="match status" value="1"/>
</dbReference>
<protein>
    <recommendedName>
        <fullName evidence="2">Pyridoxal phosphate homeostasis protein</fullName>
        <shortName evidence="2">PLP homeostasis protein</shortName>
    </recommendedName>
</protein>
<gene>
    <name evidence="6" type="ORF">SAMN05192532_101742</name>
</gene>
<dbReference type="PROSITE" id="PS01211">
    <property type="entry name" value="UPF0001"/>
    <property type="match status" value="1"/>
</dbReference>